<dbReference type="Pfam" id="PF01509">
    <property type="entry name" value="TruB_N"/>
    <property type="match status" value="1"/>
</dbReference>
<protein>
    <recommendedName>
        <fullName evidence="3">tRNA pseudouridine(55) synthase</fullName>
        <ecNumber evidence="3">5.4.99.25</ecNumber>
    </recommendedName>
</protein>
<feature type="compositionally biased region" description="Acidic residues" evidence="6">
    <location>
        <begin position="464"/>
        <end position="473"/>
    </location>
</feature>
<evidence type="ECO:0000256" key="6">
    <source>
        <dbReference type="SAM" id="MobiDB-lite"/>
    </source>
</evidence>
<proteinExistence type="inferred from homology"/>
<dbReference type="EMBL" id="JBBWRZ010000007">
    <property type="protein sequence ID" value="KAK8232147.1"/>
    <property type="molecule type" value="Genomic_DNA"/>
</dbReference>
<evidence type="ECO:0000256" key="4">
    <source>
        <dbReference type="ARBA" id="ARBA00022694"/>
    </source>
</evidence>
<dbReference type="InterPro" id="IPR002501">
    <property type="entry name" value="PsdUridine_synth_N"/>
</dbReference>
<reference evidence="8 9" key="1">
    <citation type="submission" date="2024-04" db="EMBL/GenBank/DDBJ databases">
        <title>Phyllosticta paracitricarpa is synonymous to the EU quarantine fungus P. citricarpa based on phylogenomic analyses.</title>
        <authorList>
            <consortium name="Lawrence Berkeley National Laboratory"/>
            <person name="Van Ingen-Buijs V.A."/>
            <person name="Van Westerhoven A.C."/>
            <person name="Haridas S."/>
            <person name="Skiadas P."/>
            <person name="Martin F."/>
            <person name="Groenewald J.Z."/>
            <person name="Crous P.W."/>
            <person name="Seidl M.F."/>
        </authorList>
    </citation>
    <scope>NUCLEOTIDE SEQUENCE [LARGE SCALE GENOMIC DNA]</scope>
    <source>
        <strain evidence="8 9">CBS 123374</strain>
    </source>
</reference>
<evidence type="ECO:0000313" key="9">
    <source>
        <dbReference type="Proteomes" id="UP001492380"/>
    </source>
</evidence>
<feature type="compositionally biased region" description="Basic and acidic residues" evidence="6">
    <location>
        <begin position="419"/>
        <end position="463"/>
    </location>
</feature>
<dbReference type="Proteomes" id="UP001492380">
    <property type="component" value="Unassembled WGS sequence"/>
</dbReference>
<evidence type="ECO:0000313" key="8">
    <source>
        <dbReference type="EMBL" id="KAK8232147.1"/>
    </source>
</evidence>
<dbReference type="HAMAP" id="MF_01080">
    <property type="entry name" value="TruB_bact"/>
    <property type="match status" value="1"/>
</dbReference>
<evidence type="ECO:0000256" key="5">
    <source>
        <dbReference type="ARBA" id="ARBA00023235"/>
    </source>
</evidence>
<comment type="catalytic activity">
    <reaction evidence="1">
        <text>a uridine in mRNA = a pseudouridine in mRNA</text>
        <dbReference type="Rhea" id="RHEA:56644"/>
        <dbReference type="Rhea" id="RHEA-COMP:14658"/>
        <dbReference type="Rhea" id="RHEA-COMP:14659"/>
        <dbReference type="ChEBI" id="CHEBI:65314"/>
        <dbReference type="ChEBI" id="CHEBI:65315"/>
    </reaction>
</comment>
<feature type="compositionally biased region" description="Basic and acidic residues" evidence="6">
    <location>
        <begin position="269"/>
        <end position="295"/>
    </location>
</feature>
<evidence type="ECO:0000259" key="7">
    <source>
        <dbReference type="Pfam" id="PF01509"/>
    </source>
</evidence>
<feature type="region of interest" description="Disordered" evidence="6">
    <location>
        <begin position="269"/>
        <end position="329"/>
    </location>
</feature>
<evidence type="ECO:0000256" key="2">
    <source>
        <dbReference type="ARBA" id="ARBA00008999"/>
    </source>
</evidence>
<keyword evidence="9" id="KW-1185">Reference proteome</keyword>
<name>A0ABR1YKT5_9PEZI</name>
<accession>A0ABR1YKT5</accession>
<keyword evidence="5" id="KW-0413">Isomerase</keyword>
<feature type="compositionally biased region" description="Basic residues" evidence="6">
    <location>
        <begin position="84"/>
        <end position="100"/>
    </location>
</feature>
<dbReference type="InterPro" id="IPR014780">
    <property type="entry name" value="tRNA_psdUridine_synth_TruB"/>
</dbReference>
<evidence type="ECO:0000256" key="1">
    <source>
        <dbReference type="ARBA" id="ARBA00001166"/>
    </source>
</evidence>
<dbReference type="Gene3D" id="3.30.2350.10">
    <property type="entry name" value="Pseudouridine synthase"/>
    <property type="match status" value="1"/>
</dbReference>
<comment type="similarity">
    <text evidence="2">Belongs to the pseudouridine synthase TruB family.</text>
</comment>
<feature type="compositionally biased region" description="Basic and acidic residues" evidence="6">
    <location>
        <begin position="73"/>
        <end position="83"/>
    </location>
</feature>
<comment type="caution">
    <text evidence="8">The sequence shown here is derived from an EMBL/GenBank/DDBJ whole genome shotgun (WGS) entry which is preliminary data.</text>
</comment>
<dbReference type="SUPFAM" id="SSF55120">
    <property type="entry name" value="Pseudouridine synthase"/>
    <property type="match status" value="1"/>
</dbReference>
<dbReference type="PANTHER" id="PTHR13767">
    <property type="entry name" value="TRNA-PSEUDOURIDINE SYNTHASE"/>
    <property type="match status" value="1"/>
</dbReference>
<feature type="region of interest" description="Disordered" evidence="6">
    <location>
        <begin position="401"/>
        <end position="473"/>
    </location>
</feature>
<feature type="region of interest" description="Disordered" evidence="6">
    <location>
        <begin position="72"/>
        <end position="101"/>
    </location>
</feature>
<dbReference type="PANTHER" id="PTHR13767:SF2">
    <property type="entry name" value="PSEUDOURIDYLATE SYNTHASE TRUB1"/>
    <property type="match status" value="1"/>
</dbReference>
<keyword evidence="4" id="KW-0819">tRNA processing</keyword>
<gene>
    <name evidence="8" type="ORF">HDK90DRAFT_454929</name>
</gene>
<sequence length="473" mass="53559">MKKPYYYLERVITSRLTMARANSPHILQGVFAINKPTIEKPKDPMDHMSSQKVLDEVSAQFDRSKTFQPLLEEQQRSVRDWKRQNGRRPKGPNRAKKVKIGHGGTLDPLATGILVVGIGNGTKSLSKFLGGCFKTYEATVLFGAASDSFDVCGKILKRGHYSHITKELIEKTLDVYRGKHMQKPPIFSAIKVNGKKMYEYAREGKEIPDLDERPVEISELELLEFMPGGTHGQKYILENASAEPEAPEEMKANADNLIEASLSKITKEYRDARRAESSKTDDAAESGDLKRKRDGEEDQTSTGEPPIKKTRADEPTETTATDGTQAPAARIRITASSGFYVRSFLHELAIAMDSIAVMTALKRTKQANFELGKNVLEWEELKAGEEVWGPKVQQYIGEWMRSEEESGEVQVKPTQWAKWDSRGEKVEAKFAEQKSERRPSQERERRSRSPEKKREEQKTARQELDDDDDFGDM</sequence>
<feature type="domain" description="Pseudouridine synthase II N-terminal" evidence="7">
    <location>
        <begin position="96"/>
        <end position="226"/>
    </location>
</feature>
<dbReference type="InterPro" id="IPR020103">
    <property type="entry name" value="PsdUridine_synth_cat_dom_sf"/>
</dbReference>
<organism evidence="8 9">
    <name type="scientific">Phyllosticta capitalensis</name>
    <dbReference type="NCBI Taxonomy" id="121624"/>
    <lineage>
        <taxon>Eukaryota</taxon>
        <taxon>Fungi</taxon>
        <taxon>Dikarya</taxon>
        <taxon>Ascomycota</taxon>
        <taxon>Pezizomycotina</taxon>
        <taxon>Dothideomycetes</taxon>
        <taxon>Dothideomycetes incertae sedis</taxon>
        <taxon>Botryosphaeriales</taxon>
        <taxon>Phyllostictaceae</taxon>
        <taxon>Phyllosticta</taxon>
    </lineage>
</organism>
<evidence type="ECO:0000256" key="3">
    <source>
        <dbReference type="ARBA" id="ARBA00012787"/>
    </source>
</evidence>
<dbReference type="EC" id="5.4.99.25" evidence="3"/>